<dbReference type="InterPro" id="IPR001849">
    <property type="entry name" value="PH_domain"/>
</dbReference>
<feature type="region of interest" description="Disordered" evidence="1">
    <location>
        <begin position="176"/>
        <end position="223"/>
    </location>
</feature>
<dbReference type="Gene3D" id="2.30.29.30">
    <property type="entry name" value="Pleckstrin-homology domain (PH domain)/Phosphotyrosine-binding domain (PTB)"/>
    <property type="match status" value="1"/>
</dbReference>
<proteinExistence type="predicted"/>
<evidence type="ECO:0000313" key="3">
    <source>
        <dbReference type="EMBL" id="OZJ02768.1"/>
    </source>
</evidence>
<dbReference type="Pfam" id="PF00169">
    <property type="entry name" value="PH"/>
    <property type="match status" value="1"/>
</dbReference>
<dbReference type="PROSITE" id="PS50003">
    <property type="entry name" value="PH_DOMAIN"/>
    <property type="match status" value="1"/>
</dbReference>
<name>A0A261XWR9_9FUNG</name>
<accession>A0A261XWR9</accession>
<dbReference type="InterPro" id="IPR011993">
    <property type="entry name" value="PH-like_dom_sf"/>
</dbReference>
<keyword evidence="4" id="KW-1185">Reference proteome</keyword>
<reference evidence="3 4" key="1">
    <citation type="journal article" date="2017" name="Mycologia">
        <title>Bifiguratus adelaidae, gen. et sp. nov., a new member of Mucoromycotina in endophytic and soil-dwelling habitats.</title>
        <authorList>
            <person name="Torres-Cruz T.J."/>
            <person name="Billingsley Tobias T.L."/>
            <person name="Almatruk M."/>
            <person name="Hesse C."/>
            <person name="Kuske C.R."/>
            <person name="Desiro A."/>
            <person name="Benucci G.M."/>
            <person name="Bonito G."/>
            <person name="Stajich J.E."/>
            <person name="Dunlap C."/>
            <person name="Arnold A.E."/>
            <person name="Porras-Alfaro A."/>
        </authorList>
    </citation>
    <scope>NUCLEOTIDE SEQUENCE [LARGE SCALE GENOMIC DNA]</scope>
    <source>
        <strain evidence="3 4">AZ0501</strain>
    </source>
</reference>
<dbReference type="Proteomes" id="UP000242875">
    <property type="component" value="Unassembled WGS sequence"/>
</dbReference>
<evidence type="ECO:0000256" key="1">
    <source>
        <dbReference type="SAM" id="MobiDB-lite"/>
    </source>
</evidence>
<evidence type="ECO:0000313" key="4">
    <source>
        <dbReference type="Proteomes" id="UP000242875"/>
    </source>
</evidence>
<protein>
    <recommendedName>
        <fullName evidence="2">PH domain-containing protein</fullName>
    </recommendedName>
</protein>
<dbReference type="SMART" id="SM00233">
    <property type="entry name" value="PH"/>
    <property type="match status" value="1"/>
</dbReference>
<gene>
    <name evidence="3" type="ORF">BZG36_03339</name>
</gene>
<evidence type="ECO:0000259" key="2">
    <source>
        <dbReference type="PROSITE" id="PS50003"/>
    </source>
</evidence>
<sequence length="345" mass="37762">MAKQGEVEKQSSGLRKSWRKRYMVLRGGELLIYNAESDAFPQSVVVLERYASVHIMPGLKNRPFCFVLMPRYATANIKQLLFSVASYEEMDSWISAIQSVWQHNEQSVLDKWLEKLDLDVSDQESGMLRRGSKTMLNMASALLSPNYFTVRATGAPMAPNGPNAIKTAPSVGSLVSETDSFVTQSSNRTDPLPASRSTQRSSVPTTRTTSLPLPNTGNASTQLNHIIPPTQLIRMGTTGLVASRQKERLPLLARRNMALAPVVTKPTPMPAAIPDSPTLRSLDTPLSTIPSAVSSASSVTVAYPPPVVKDCSSNMTTRARNRRSNSAPRLEVFRNNIVTPTFGAF</sequence>
<dbReference type="AlphaFoldDB" id="A0A261XWR9"/>
<dbReference type="CDD" id="cd00821">
    <property type="entry name" value="PH"/>
    <property type="match status" value="1"/>
</dbReference>
<dbReference type="SUPFAM" id="SSF50729">
    <property type="entry name" value="PH domain-like"/>
    <property type="match status" value="1"/>
</dbReference>
<feature type="domain" description="PH" evidence="2">
    <location>
        <begin position="1"/>
        <end position="102"/>
    </location>
</feature>
<organism evidence="3 4">
    <name type="scientific">Bifiguratus adelaidae</name>
    <dbReference type="NCBI Taxonomy" id="1938954"/>
    <lineage>
        <taxon>Eukaryota</taxon>
        <taxon>Fungi</taxon>
        <taxon>Fungi incertae sedis</taxon>
        <taxon>Mucoromycota</taxon>
        <taxon>Mucoromycotina</taxon>
        <taxon>Endogonomycetes</taxon>
        <taxon>Endogonales</taxon>
        <taxon>Endogonales incertae sedis</taxon>
        <taxon>Bifiguratus</taxon>
    </lineage>
</organism>
<dbReference type="EMBL" id="MVBO01000127">
    <property type="protein sequence ID" value="OZJ02768.1"/>
    <property type="molecule type" value="Genomic_DNA"/>
</dbReference>
<comment type="caution">
    <text evidence="3">The sequence shown here is derived from an EMBL/GenBank/DDBJ whole genome shotgun (WGS) entry which is preliminary data.</text>
</comment>
<dbReference type="OrthoDB" id="73680at2759"/>